<evidence type="ECO:0000256" key="2">
    <source>
        <dbReference type="ARBA" id="ARBA00022598"/>
    </source>
</evidence>
<keyword evidence="6" id="KW-1185">Reference proteome</keyword>
<evidence type="ECO:0008006" key="7">
    <source>
        <dbReference type="Google" id="ProtNLM"/>
    </source>
</evidence>
<accession>A0AAN6RD49</accession>
<proteinExistence type="inferred from homology"/>
<dbReference type="FunFam" id="3.30.300.30:FF:000007">
    <property type="entry name" value="4-coumarate--CoA ligase 2"/>
    <property type="match status" value="1"/>
</dbReference>
<dbReference type="InterPro" id="IPR020845">
    <property type="entry name" value="AMP-binding_CS"/>
</dbReference>
<evidence type="ECO:0000259" key="3">
    <source>
        <dbReference type="Pfam" id="PF00501"/>
    </source>
</evidence>
<protein>
    <recommendedName>
        <fullName evidence="7">Acetyl-CoA synthetase-like protein</fullName>
    </recommendedName>
</protein>
<comment type="similarity">
    <text evidence="1">Belongs to the ATP-dependent AMP-binding enzyme family.</text>
</comment>
<dbReference type="SUPFAM" id="SSF56801">
    <property type="entry name" value="Acetyl-CoA synthetase-like"/>
    <property type="match status" value="1"/>
</dbReference>
<dbReference type="Gene3D" id="3.40.50.12780">
    <property type="entry name" value="N-terminal domain of ligase-like"/>
    <property type="match status" value="1"/>
</dbReference>
<dbReference type="InterPro" id="IPR045851">
    <property type="entry name" value="AMP-bd_C_sf"/>
</dbReference>
<feature type="domain" description="AMP-dependent synthetase/ligase" evidence="3">
    <location>
        <begin position="56"/>
        <end position="426"/>
    </location>
</feature>
<dbReference type="PANTHER" id="PTHR24096">
    <property type="entry name" value="LONG-CHAIN-FATTY-ACID--COA LIGASE"/>
    <property type="match status" value="1"/>
</dbReference>
<evidence type="ECO:0000313" key="6">
    <source>
        <dbReference type="Proteomes" id="UP001280581"/>
    </source>
</evidence>
<evidence type="ECO:0000259" key="4">
    <source>
        <dbReference type="Pfam" id="PF13193"/>
    </source>
</evidence>
<dbReference type="InterPro" id="IPR025110">
    <property type="entry name" value="AMP-bd_C"/>
</dbReference>
<dbReference type="PROSITE" id="PS00455">
    <property type="entry name" value="AMP_BINDING"/>
    <property type="match status" value="1"/>
</dbReference>
<dbReference type="GO" id="GO:0019748">
    <property type="term" value="P:secondary metabolic process"/>
    <property type="evidence" value="ECO:0007669"/>
    <property type="project" value="TreeGrafter"/>
</dbReference>
<comment type="caution">
    <text evidence="5">The sequence shown here is derived from an EMBL/GenBank/DDBJ whole genome shotgun (WGS) entry which is preliminary data.</text>
</comment>
<name>A0AAN6RD49_9PLEO</name>
<dbReference type="GO" id="GO:0016405">
    <property type="term" value="F:CoA-ligase activity"/>
    <property type="evidence" value="ECO:0007669"/>
    <property type="project" value="TreeGrafter"/>
</dbReference>
<dbReference type="AlphaFoldDB" id="A0AAN6RD49"/>
<evidence type="ECO:0000313" key="5">
    <source>
        <dbReference type="EMBL" id="KAK3202699.1"/>
    </source>
</evidence>
<gene>
    <name evidence="5" type="ORF">GRF29_154g434825</name>
</gene>
<keyword evidence="2" id="KW-0436">Ligase</keyword>
<dbReference type="InterPro" id="IPR000873">
    <property type="entry name" value="AMP-dep_synth/lig_dom"/>
</dbReference>
<dbReference type="InterPro" id="IPR042099">
    <property type="entry name" value="ANL_N_sf"/>
</dbReference>
<dbReference type="EMBL" id="WVTA01000013">
    <property type="protein sequence ID" value="KAK3202699.1"/>
    <property type="molecule type" value="Genomic_DNA"/>
</dbReference>
<organism evidence="5 6">
    <name type="scientific">Pseudopithomyces chartarum</name>
    <dbReference type="NCBI Taxonomy" id="1892770"/>
    <lineage>
        <taxon>Eukaryota</taxon>
        <taxon>Fungi</taxon>
        <taxon>Dikarya</taxon>
        <taxon>Ascomycota</taxon>
        <taxon>Pezizomycotina</taxon>
        <taxon>Dothideomycetes</taxon>
        <taxon>Pleosporomycetidae</taxon>
        <taxon>Pleosporales</taxon>
        <taxon>Massarineae</taxon>
        <taxon>Didymosphaeriaceae</taxon>
        <taxon>Pseudopithomyces</taxon>
    </lineage>
</organism>
<dbReference type="Gene3D" id="3.30.300.30">
    <property type="match status" value="1"/>
</dbReference>
<feature type="domain" description="AMP-binding enzyme C-terminal" evidence="4">
    <location>
        <begin position="475"/>
        <end position="551"/>
    </location>
</feature>
<dbReference type="Proteomes" id="UP001280581">
    <property type="component" value="Unassembled WGS sequence"/>
</dbReference>
<evidence type="ECO:0000256" key="1">
    <source>
        <dbReference type="ARBA" id="ARBA00006432"/>
    </source>
</evidence>
<dbReference type="PANTHER" id="PTHR24096:SF149">
    <property type="entry name" value="AMP-BINDING DOMAIN-CONTAINING PROTEIN-RELATED"/>
    <property type="match status" value="1"/>
</dbReference>
<reference evidence="5 6" key="1">
    <citation type="submission" date="2021-02" db="EMBL/GenBank/DDBJ databases">
        <title>Genome assembly of Pseudopithomyces chartarum.</title>
        <authorList>
            <person name="Jauregui R."/>
            <person name="Singh J."/>
            <person name="Voisey C."/>
        </authorList>
    </citation>
    <scope>NUCLEOTIDE SEQUENCE [LARGE SCALE GENOMIC DNA]</scope>
    <source>
        <strain evidence="5 6">AGR01</strain>
    </source>
</reference>
<sequence length="572" mass="62663">MSATTYATLQDGMRIYKNKNSVDVPLIDLPSLLFDSEHSLAEDNSPLHVSASNTNIFLTKTTLRALTERIAHFLRTTFGIGAQGPYKDVVVMCSNLQPAAPAAFWGIIAAGGVFSAASPSFTPEELARQIKHGKSRVLIISKDKIEVGKKAAQLAGLGLDRVVVLESDPSWEFRTLEGGQRTDTVNGPRLGWKKVTDLEELKRSLIVLLYSSGTTGVPKGVMLSHYNIVSQLFIPSVHNRKHVADSVARGEPAPSPYRTLAHVPIAHIAGVQGYLINPMFSNGTVYWMDKFVWSKFLQYFKELKITGFWTVPSIYLRIAKDPAVTDQFNHVETAMTGAAPMDKELQNAANTKIGRGTVKIGSTWGLSETTGAVTAMPRGASDTTGSLAPVLPNMELRIVDDAYNDVPSGHPGEIIVRGPFVTNGYYDNPEATEATFHDGWFLTGDIAIERDGKFYIVDRKKELIKYKGLQIAPAELEGVLTSHGEIEEAAVVGVPVEGGSEVPRAYVVRRKGSRLGEEEIKSFVRGKLAEYKQLRGGVRFMDELPKNAVGKLLRRELRDKARAEEAGVKSRL</sequence>
<dbReference type="Pfam" id="PF00501">
    <property type="entry name" value="AMP-binding"/>
    <property type="match status" value="1"/>
</dbReference>
<dbReference type="Pfam" id="PF13193">
    <property type="entry name" value="AMP-binding_C"/>
    <property type="match status" value="1"/>
</dbReference>